<protein>
    <submittedName>
        <fullName evidence="2">Uncharacterized protein</fullName>
    </submittedName>
</protein>
<gene>
    <name evidence="2" type="ORF">CALMAC_LOCUS19328</name>
</gene>
<dbReference type="EMBL" id="CAACVG010013591">
    <property type="protein sequence ID" value="VEN62141.1"/>
    <property type="molecule type" value="Genomic_DNA"/>
</dbReference>
<organism evidence="2 3">
    <name type="scientific">Callosobruchus maculatus</name>
    <name type="common">Southern cowpea weevil</name>
    <name type="synonym">Pulse bruchid</name>
    <dbReference type="NCBI Taxonomy" id="64391"/>
    <lineage>
        <taxon>Eukaryota</taxon>
        <taxon>Metazoa</taxon>
        <taxon>Ecdysozoa</taxon>
        <taxon>Arthropoda</taxon>
        <taxon>Hexapoda</taxon>
        <taxon>Insecta</taxon>
        <taxon>Pterygota</taxon>
        <taxon>Neoptera</taxon>
        <taxon>Endopterygota</taxon>
        <taxon>Coleoptera</taxon>
        <taxon>Polyphaga</taxon>
        <taxon>Cucujiformia</taxon>
        <taxon>Chrysomeloidea</taxon>
        <taxon>Chrysomelidae</taxon>
        <taxon>Bruchinae</taxon>
        <taxon>Bruchini</taxon>
        <taxon>Callosobruchus</taxon>
    </lineage>
</organism>
<keyword evidence="1" id="KW-0175">Coiled coil</keyword>
<keyword evidence="3" id="KW-1185">Reference proteome</keyword>
<name>A0A653DPK4_CALMS</name>
<evidence type="ECO:0000256" key="1">
    <source>
        <dbReference type="SAM" id="Coils"/>
    </source>
</evidence>
<reference evidence="2 3" key="1">
    <citation type="submission" date="2019-01" db="EMBL/GenBank/DDBJ databases">
        <authorList>
            <person name="Sayadi A."/>
        </authorList>
    </citation>
    <scope>NUCLEOTIDE SEQUENCE [LARGE SCALE GENOMIC DNA]</scope>
</reference>
<dbReference type="Proteomes" id="UP000410492">
    <property type="component" value="Unassembled WGS sequence"/>
</dbReference>
<sequence>SCQLQKTNESCSLLKFTSFYLFNKYRVVKQGCYPFVVCSELIIFYKMEETDVKEHKFDYKSVLQRSLVLDKNIEEIDEKKQNYINDYMKEYSEYMGLRKQLQEKLDKRHEMILVLKKDLDGMNAMVELNKDVNKKIQENLSKNSELRAKEKIYSMKLKSKKDEMDKELLDLKARFEGGLQKMIDDEKKELERFVQDQKHLEQTLQEATQRSRFPSMVVLAQLANESRLKPGESYDDSDKEIASTMNENQKIIREYDEKVAILKDFQ</sequence>
<evidence type="ECO:0000313" key="2">
    <source>
        <dbReference type="EMBL" id="VEN62141.1"/>
    </source>
</evidence>
<accession>A0A653DPK4</accession>
<dbReference type="AlphaFoldDB" id="A0A653DPK4"/>
<dbReference type="OrthoDB" id="10453145at2759"/>
<proteinExistence type="predicted"/>
<feature type="non-terminal residue" evidence="2">
    <location>
        <position position="1"/>
    </location>
</feature>
<feature type="coiled-coil region" evidence="1">
    <location>
        <begin position="154"/>
        <end position="210"/>
    </location>
</feature>
<evidence type="ECO:0000313" key="3">
    <source>
        <dbReference type="Proteomes" id="UP000410492"/>
    </source>
</evidence>